<dbReference type="PROSITE" id="PS51352">
    <property type="entry name" value="THIOREDOXIN_2"/>
    <property type="match status" value="1"/>
</dbReference>
<feature type="chain" id="PRO_5025554202" evidence="8">
    <location>
        <begin position="20"/>
        <end position="645"/>
    </location>
</feature>
<evidence type="ECO:0000256" key="2">
    <source>
        <dbReference type="ARBA" id="ARBA00022475"/>
    </source>
</evidence>
<dbReference type="Proteomes" id="UP000474630">
    <property type="component" value="Chromosome"/>
</dbReference>
<dbReference type="InterPro" id="IPR028250">
    <property type="entry name" value="DsbDN"/>
</dbReference>
<dbReference type="InterPro" id="IPR036929">
    <property type="entry name" value="DsbDN_sf"/>
</dbReference>
<dbReference type="GO" id="GO:0015035">
    <property type="term" value="F:protein-disulfide reductase activity"/>
    <property type="evidence" value="ECO:0007669"/>
    <property type="project" value="TreeGrafter"/>
</dbReference>
<keyword evidence="6 7" id="KW-0472">Membrane</keyword>
<feature type="transmembrane region" description="Helical" evidence="7">
    <location>
        <begin position="216"/>
        <end position="239"/>
    </location>
</feature>
<comment type="subcellular location">
    <subcellularLocation>
        <location evidence="1">Cell membrane</location>
        <topology evidence="1">Multi-pass membrane protein</topology>
    </subcellularLocation>
</comment>
<feature type="transmembrane region" description="Helical" evidence="7">
    <location>
        <begin position="251"/>
        <end position="271"/>
    </location>
</feature>
<gene>
    <name evidence="10" type="ORF">G0Q07_15065</name>
</gene>
<feature type="transmembrane region" description="Helical" evidence="7">
    <location>
        <begin position="436"/>
        <end position="455"/>
    </location>
</feature>
<dbReference type="InterPro" id="IPR013766">
    <property type="entry name" value="Thioredoxin_domain"/>
</dbReference>
<dbReference type="KEGG" id="drc:G0Q07_15065"/>
<dbReference type="Gene3D" id="3.40.30.10">
    <property type="entry name" value="Glutaredoxin"/>
    <property type="match status" value="1"/>
</dbReference>
<feature type="domain" description="Thioredoxin" evidence="9">
    <location>
        <begin position="474"/>
        <end position="641"/>
    </location>
</feature>
<protein>
    <submittedName>
        <fullName evidence="10">Thiol:disulfide interchange protein</fullName>
    </submittedName>
</protein>
<feature type="transmembrane region" description="Helical" evidence="7">
    <location>
        <begin position="330"/>
        <end position="354"/>
    </location>
</feature>
<dbReference type="Gene3D" id="2.60.40.1250">
    <property type="entry name" value="Thiol:disulfide interchange protein DsbD, N-terminal domain"/>
    <property type="match status" value="1"/>
</dbReference>
<dbReference type="InterPro" id="IPR036249">
    <property type="entry name" value="Thioredoxin-like_sf"/>
</dbReference>
<feature type="signal peptide" evidence="8">
    <location>
        <begin position="1"/>
        <end position="19"/>
    </location>
</feature>
<keyword evidence="5 7" id="KW-1133">Transmembrane helix</keyword>
<dbReference type="GO" id="GO:0005886">
    <property type="term" value="C:plasma membrane"/>
    <property type="evidence" value="ECO:0007669"/>
    <property type="project" value="UniProtKB-SubCell"/>
</dbReference>
<name>A0A6C0RHE1_9BACT</name>
<keyword evidence="3 7" id="KW-0812">Transmembrane</keyword>
<dbReference type="AlphaFoldDB" id="A0A6C0RHE1"/>
<dbReference type="Pfam" id="PF02683">
    <property type="entry name" value="DsbD_TM"/>
    <property type="match status" value="1"/>
</dbReference>
<feature type="transmembrane region" description="Helical" evidence="7">
    <location>
        <begin position="292"/>
        <end position="318"/>
    </location>
</feature>
<evidence type="ECO:0000256" key="7">
    <source>
        <dbReference type="SAM" id="Phobius"/>
    </source>
</evidence>
<dbReference type="Pfam" id="PF13899">
    <property type="entry name" value="Thioredoxin_7"/>
    <property type="match status" value="1"/>
</dbReference>
<dbReference type="PANTHER" id="PTHR32234:SF0">
    <property type="entry name" value="THIOL:DISULFIDE INTERCHANGE PROTEIN DSBD"/>
    <property type="match status" value="1"/>
</dbReference>
<evidence type="ECO:0000256" key="8">
    <source>
        <dbReference type="SAM" id="SignalP"/>
    </source>
</evidence>
<keyword evidence="11" id="KW-1185">Reference proteome</keyword>
<feature type="transmembrane region" description="Helical" evidence="7">
    <location>
        <begin position="366"/>
        <end position="386"/>
    </location>
</feature>
<evidence type="ECO:0000313" key="10">
    <source>
        <dbReference type="EMBL" id="QIA08953.1"/>
    </source>
</evidence>
<reference evidence="10 11" key="1">
    <citation type="submission" date="2020-02" db="EMBL/GenBank/DDBJ databases">
        <title>Genome sequencing for Draconibacterium sp. strain M1.</title>
        <authorList>
            <person name="Park S.-J."/>
        </authorList>
    </citation>
    <scope>NUCLEOTIDE SEQUENCE [LARGE SCALE GENOMIC DNA]</scope>
    <source>
        <strain evidence="10 11">M1</strain>
    </source>
</reference>
<evidence type="ECO:0000256" key="5">
    <source>
        <dbReference type="ARBA" id="ARBA00022989"/>
    </source>
</evidence>
<dbReference type="SUPFAM" id="SSF52833">
    <property type="entry name" value="Thioredoxin-like"/>
    <property type="match status" value="1"/>
</dbReference>
<dbReference type="GO" id="GO:0017004">
    <property type="term" value="P:cytochrome complex assembly"/>
    <property type="evidence" value="ECO:0007669"/>
    <property type="project" value="UniProtKB-KW"/>
</dbReference>
<evidence type="ECO:0000256" key="3">
    <source>
        <dbReference type="ARBA" id="ARBA00022692"/>
    </source>
</evidence>
<feature type="transmembrane region" description="Helical" evidence="7">
    <location>
        <begin position="398"/>
        <end position="416"/>
    </location>
</feature>
<evidence type="ECO:0000256" key="1">
    <source>
        <dbReference type="ARBA" id="ARBA00004651"/>
    </source>
</evidence>
<keyword evidence="4" id="KW-0201">Cytochrome c-type biogenesis</keyword>
<evidence type="ECO:0000259" key="9">
    <source>
        <dbReference type="PROSITE" id="PS51352"/>
    </source>
</evidence>
<evidence type="ECO:0000256" key="4">
    <source>
        <dbReference type="ARBA" id="ARBA00022748"/>
    </source>
</evidence>
<organism evidence="10 11">
    <name type="scientific">Draconibacterium halophilum</name>
    <dbReference type="NCBI Taxonomy" id="2706887"/>
    <lineage>
        <taxon>Bacteria</taxon>
        <taxon>Pseudomonadati</taxon>
        <taxon>Bacteroidota</taxon>
        <taxon>Bacteroidia</taxon>
        <taxon>Marinilabiliales</taxon>
        <taxon>Prolixibacteraceae</taxon>
        <taxon>Draconibacterium</taxon>
    </lineage>
</organism>
<feature type="transmembrane region" description="Helical" evidence="7">
    <location>
        <begin position="171"/>
        <end position="195"/>
    </location>
</feature>
<dbReference type="RefSeq" id="WP_163347630.1">
    <property type="nucleotide sequence ID" value="NZ_CP048409.1"/>
</dbReference>
<dbReference type="EMBL" id="CP048409">
    <property type="protein sequence ID" value="QIA08953.1"/>
    <property type="molecule type" value="Genomic_DNA"/>
</dbReference>
<sequence length="645" mass="71710">MKRILFTVFLLTAALLASSQIVEPVKWNFSQNKISDNEFELVFTATIDEGWHMYSTDLPEGGPIKTSFYFEDLKNTELLGEPTANKVAVEKFDQSFQMDLKWFEDEVSFTQKVKTNGTGAVSGYIEFMSCDDEMCTPPIQAEFSFELDGDSQLVTETADSNTTDNSDTRNYWSIFFLAFLGGLAALLTPCVFPMIPMTVSFFTKQSKTKAIGIRNGLWYGLSIILIYVILGTVVTAVFGAESLNSLSTNPWFNLFFALLLFVFAFSFMGAFEIVLPSSWVNAVDKKADKGGLLGIFFMAFALALVSFSCTGPIVGALIVEAARSGGMAPVIGMLGFSLALAIPFALFAAFPGWLNSLPKSGGWLNSVKVVLGFLEFAFAFKFLSIADMVLDLHILEREVYIAIWIAIFMGLALYLWGKIKLPHDSPMNHLPVSRFITGTMVFAFVIYMIPGLWGAPVKLISGFPPPVDYAESPLGVGRTMPAGAYASGNSSGEMTSGMHIGPHGIPLFDDYYDALAHARETGKPLLIDFTGKGCTNCRKMEDNVWVNQQVKRMFIEDFVVVSLYVDLKTKLPEEEQYVSETTGRKVRSIGNKWTDFQISRYNRNTQPYYVIVDNNEKELVEGYGYDPDADDFIEWLNSGLEEFKN</sequence>
<evidence type="ECO:0000256" key="6">
    <source>
        <dbReference type="ARBA" id="ARBA00023136"/>
    </source>
</evidence>
<keyword evidence="8" id="KW-0732">Signal</keyword>
<evidence type="ECO:0000313" key="11">
    <source>
        <dbReference type="Proteomes" id="UP000474630"/>
    </source>
</evidence>
<dbReference type="PANTHER" id="PTHR32234">
    <property type="entry name" value="THIOL:DISULFIDE INTERCHANGE PROTEIN DSBD"/>
    <property type="match status" value="1"/>
</dbReference>
<accession>A0A6C0RHE1</accession>
<dbReference type="GO" id="GO:0045454">
    <property type="term" value="P:cell redox homeostasis"/>
    <property type="evidence" value="ECO:0007669"/>
    <property type="project" value="TreeGrafter"/>
</dbReference>
<dbReference type="InterPro" id="IPR003834">
    <property type="entry name" value="Cyt_c_assmbl_TM_dom"/>
</dbReference>
<dbReference type="Pfam" id="PF11412">
    <property type="entry name" value="DsbD_N"/>
    <property type="match status" value="1"/>
</dbReference>
<proteinExistence type="predicted"/>
<keyword evidence="2" id="KW-1003">Cell membrane</keyword>